<comment type="similarity">
    <text evidence="3">Belongs to the RNase E/G family. RNase G subfamily.</text>
</comment>
<evidence type="ECO:0000256" key="6">
    <source>
        <dbReference type="ARBA" id="ARBA00022552"/>
    </source>
</evidence>
<keyword evidence="10" id="KW-0479">Metal-binding</keyword>
<dbReference type="Proteomes" id="UP001589844">
    <property type="component" value="Unassembled WGS sequence"/>
</dbReference>
<keyword evidence="5" id="KW-0963">Cytoplasm</keyword>
<evidence type="ECO:0000256" key="11">
    <source>
        <dbReference type="ARBA" id="ARBA00022730"/>
    </source>
</evidence>
<keyword evidence="9" id="KW-0540">Nuclease</keyword>
<keyword evidence="14" id="KW-0460">Magnesium</keyword>
<evidence type="ECO:0000256" key="9">
    <source>
        <dbReference type="ARBA" id="ARBA00022722"/>
    </source>
</evidence>
<feature type="domain" description="S1 motif" evidence="16">
    <location>
        <begin position="39"/>
        <end position="122"/>
    </location>
</feature>
<name>A0ABV6IIX8_9BURK</name>
<evidence type="ECO:0000256" key="13">
    <source>
        <dbReference type="ARBA" id="ARBA00022801"/>
    </source>
</evidence>
<keyword evidence="12" id="KW-0255">Endonuclease</keyword>
<evidence type="ECO:0000256" key="12">
    <source>
        <dbReference type="ARBA" id="ARBA00022759"/>
    </source>
</evidence>
<protein>
    <recommendedName>
        <fullName evidence="4">Ribonuclease G</fullName>
    </recommendedName>
</protein>
<proteinExistence type="inferred from homology"/>
<dbReference type="NCBIfam" id="NF008689">
    <property type="entry name" value="PRK11712.1"/>
    <property type="match status" value="1"/>
</dbReference>
<dbReference type="PANTHER" id="PTHR30001:SF0">
    <property type="entry name" value="RIBONUCLEASE G"/>
    <property type="match status" value="1"/>
</dbReference>
<evidence type="ECO:0000313" key="17">
    <source>
        <dbReference type="EMBL" id="MFC0351793.1"/>
    </source>
</evidence>
<dbReference type="InterPro" id="IPR048583">
    <property type="entry name" value="RNase_E_G_thioredoxin-like"/>
</dbReference>
<evidence type="ECO:0000259" key="16">
    <source>
        <dbReference type="PROSITE" id="PS50126"/>
    </source>
</evidence>
<dbReference type="Pfam" id="PF20833">
    <property type="entry name" value="RNase_E_G_Thio"/>
    <property type="match status" value="1"/>
</dbReference>
<dbReference type="Gene3D" id="2.40.50.140">
    <property type="entry name" value="Nucleic acid-binding proteins"/>
    <property type="match status" value="1"/>
</dbReference>
<dbReference type="RefSeq" id="WP_390214467.1">
    <property type="nucleotide sequence ID" value="NZ_JBHLXJ010000032.1"/>
</dbReference>
<keyword evidence="8" id="KW-0819">tRNA processing</keyword>
<evidence type="ECO:0000256" key="14">
    <source>
        <dbReference type="ARBA" id="ARBA00022842"/>
    </source>
</evidence>
<gene>
    <name evidence="17" type="primary">rng</name>
    <name evidence="17" type="ORF">ACFFJH_18390</name>
</gene>
<dbReference type="PANTHER" id="PTHR30001">
    <property type="entry name" value="RIBONUCLEASE"/>
    <property type="match status" value="1"/>
</dbReference>
<dbReference type="InterPro" id="IPR019307">
    <property type="entry name" value="RNA-bd_AU-1/RNase_E/G"/>
</dbReference>
<keyword evidence="13 17" id="KW-0378">Hydrolase</keyword>
<keyword evidence="11" id="KW-0699">rRNA-binding</keyword>
<evidence type="ECO:0000256" key="4">
    <source>
        <dbReference type="ARBA" id="ARBA00017719"/>
    </source>
</evidence>
<dbReference type="InterPro" id="IPR004659">
    <property type="entry name" value="RNase_E/G"/>
</dbReference>
<dbReference type="CDD" id="cd04453">
    <property type="entry name" value="S1_RNase_E"/>
    <property type="match status" value="1"/>
</dbReference>
<evidence type="ECO:0000256" key="7">
    <source>
        <dbReference type="ARBA" id="ARBA00022555"/>
    </source>
</evidence>
<reference evidence="17 18" key="1">
    <citation type="submission" date="2024-09" db="EMBL/GenBank/DDBJ databases">
        <authorList>
            <person name="Sun Q."/>
            <person name="Mori K."/>
        </authorList>
    </citation>
    <scope>NUCLEOTIDE SEQUENCE [LARGE SCALE GENOMIC DNA]</scope>
    <source>
        <strain evidence="17 18">CCM 8677</strain>
    </source>
</reference>
<dbReference type="Gene3D" id="3.40.1260.20">
    <property type="entry name" value="Ribonuclease E, catalytic domain"/>
    <property type="match status" value="1"/>
</dbReference>
<comment type="caution">
    <text evidence="17">The sequence shown here is derived from an EMBL/GenBank/DDBJ whole genome shotgun (WGS) entry which is preliminary data.</text>
</comment>
<evidence type="ECO:0000256" key="2">
    <source>
        <dbReference type="ARBA" id="ARBA00004496"/>
    </source>
</evidence>
<dbReference type="Pfam" id="PF10150">
    <property type="entry name" value="RNase_E_G"/>
    <property type="match status" value="1"/>
</dbReference>
<evidence type="ECO:0000256" key="15">
    <source>
        <dbReference type="ARBA" id="ARBA00022884"/>
    </source>
</evidence>
<evidence type="ECO:0000313" key="18">
    <source>
        <dbReference type="Proteomes" id="UP001589844"/>
    </source>
</evidence>
<dbReference type="NCBIfam" id="TIGR00757">
    <property type="entry name" value="RNaseEG"/>
    <property type="match status" value="1"/>
</dbReference>
<keyword evidence="6" id="KW-0698">rRNA processing</keyword>
<dbReference type="InterPro" id="IPR003029">
    <property type="entry name" value="S1_domain"/>
</dbReference>
<keyword evidence="18" id="KW-1185">Reference proteome</keyword>
<evidence type="ECO:0000256" key="5">
    <source>
        <dbReference type="ARBA" id="ARBA00022490"/>
    </source>
</evidence>
<dbReference type="InterPro" id="IPR012340">
    <property type="entry name" value="NA-bd_OB-fold"/>
</dbReference>
<evidence type="ECO:0000256" key="1">
    <source>
        <dbReference type="ARBA" id="ARBA00001946"/>
    </source>
</evidence>
<evidence type="ECO:0000256" key="10">
    <source>
        <dbReference type="ARBA" id="ARBA00022723"/>
    </source>
</evidence>
<organism evidence="17 18">
    <name type="scientific">Undibacterium danionis</name>
    <dbReference type="NCBI Taxonomy" id="1812100"/>
    <lineage>
        <taxon>Bacteria</taxon>
        <taxon>Pseudomonadati</taxon>
        <taxon>Pseudomonadota</taxon>
        <taxon>Betaproteobacteria</taxon>
        <taxon>Burkholderiales</taxon>
        <taxon>Oxalobacteraceae</taxon>
        <taxon>Undibacterium</taxon>
    </lineage>
</organism>
<comment type="subcellular location">
    <subcellularLocation>
        <location evidence="2">Cytoplasm</location>
    </subcellularLocation>
</comment>
<dbReference type="SUPFAM" id="SSF50249">
    <property type="entry name" value="Nucleic acid-binding proteins"/>
    <property type="match status" value="1"/>
</dbReference>
<dbReference type="PROSITE" id="PS50126">
    <property type="entry name" value="S1"/>
    <property type="match status" value="1"/>
</dbReference>
<dbReference type="SMART" id="SM00316">
    <property type="entry name" value="S1"/>
    <property type="match status" value="1"/>
</dbReference>
<evidence type="ECO:0000256" key="3">
    <source>
        <dbReference type="ARBA" id="ARBA00005663"/>
    </source>
</evidence>
<dbReference type="EMBL" id="JBHLXJ010000032">
    <property type="protein sequence ID" value="MFC0351793.1"/>
    <property type="molecule type" value="Genomic_DNA"/>
</dbReference>
<comment type="cofactor">
    <cofactor evidence="1">
        <name>Mg(2+)</name>
        <dbReference type="ChEBI" id="CHEBI:18420"/>
    </cofactor>
</comment>
<evidence type="ECO:0000256" key="8">
    <source>
        <dbReference type="ARBA" id="ARBA00022694"/>
    </source>
</evidence>
<accession>A0ABV6IIX8</accession>
<dbReference type="GO" id="GO:0016787">
    <property type="term" value="F:hydrolase activity"/>
    <property type="evidence" value="ECO:0007669"/>
    <property type="project" value="UniProtKB-KW"/>
</dbReference>
<sequence length="491" mass="55335">MSESLLINVTPQETRVALIFQGAVQELHIERTLSRGLVGNIYLGKVVRVLPGMQSAFIDIGLERAAFLHVADIWDARPQNNEGNPNNVPLTPIEKLLYDGQSVTVQVVKDPIGTKGARLSTQISIAGRMLVFLPQDSHIGISQRIENEEEREALRTKVQGLMLEDEKGGFIVRTMAEDASVDDLRADIEYLRRTWSTISKLAKTKPPCSLLHQDLNLAQRVLRDFVNEETSSIQIDSRENFLMLKEFCRTYTPSVLPKLQHYTGERPLFDLYGVEEEIERALGRRVNLKSGGYLIVDQTEAMTTIDVNTGSFVAGRNFDDTIFKTNLEAAIAIARQLRLRNLGGIIILDLIDMESQEHKDAVLAELNKALSRDRTKLSVSTFSALGLVEVTRKRTRESLAHVLCEPCPACSGKGQVKTARTICYEILRELLREAKQFNPREFRIMASQVVVDMFLEEESQHLAMLGDFIGKPISLQVENVFHQEQYDIILM</sequence>
<keyword evidence="7" id="KW-0820">tRNA-binding</keyword>
<keyword evidence="15" id="KW-0694">RNA-binding</keyword>